<comment type="caution">
    <text evidence="3">The sequence shown here is derived from an EMBL/GenBank/DDBJ whole genome shotgun (WGS) entry which is preliminary data.</text>
</comment>
<evidence type="ECO:0000256" key="2">
    <source>
        <dbReference type="SAM" id="MobiDB-lite"/>
    </source>
</evidence>
<organism evidence="3 4">
    <name type="scientific">Muraenolepis orangiensis</name>
    <name type="common">Patagonian moray cod</name>
    <dbReference type="NCBI Taxonomy" id="630683"/>
    <lineage>
        <taxon>Eukaryota</taxon>
        <taxon>Metazoa</taxon>
        <taxon>Chordata</taxon>
        <taxon>Craniata</taxon>
        <taxon>Vertebrata</taxon>
        <taxon>Euteleostomi</taxon>
        <taxon>Actinopterygii</taxon>
        <taxon>Neopterygii</taxon>
        <taxon>Teleostei</taxon>
        <taxon>Neoteleostei</taxon>
        <taxon>Acanthomorphata</taxon>
        <taxon>Zeiogadaria</taxon>
        <taxon>Gadariae</taxon>
        <taxon>Gadiformes</taxon>
        <taxon>Muraenolepidoidei</taxon>
        <taxon>Muraenolepididae</taxon>
        <taxon>Muraenolepis</taxon>
    </lineage>
</organism>
<dbReference type="EMBL" id="JANIIK010000110">
    <property type="protein sequence ID" value="KAJ3596468.1"/>
    <property type="molecule type" value="Genomic_DNA"/>
</dbReference>
<feature type="coiled-coil region" evidence="1">
    <location>
        <begin position="122"/>
        <end position="228"/>
    </location>
</feature>
<sequence length="347" mass="39344">MRQWMSMSDLAPEDVHCFFTDPSQGGELCSAQGERPSRSRQAELVHRLQEARQQRLDDQSDLTKSKGPQRHSNNPAAQLLDMKHKNTNIQQQDQGAPLKQPGTAQYNRDAQCQDTALVREALQSVKEVNETLRSELQMVKQSLETSQAQLGELRAEGDTHARQMSALEAQRAQLIQEKEEILVDRNARGLEEELGEWKEEGHKLRNNLDALEAQHQRLQDRCLCLESEVLGKEEELGVKAQEFQKLESERLRGMEEVQAVASFWNGKWQEAVLSLGSSQRELEAVKQQEAGHEKPSGRLDQGNILDPQRTKVKEHDRQGAPHPTQEDVSQSASASTEMLVNIVFKYK</sequence>
<proteinExistence type="predicted"/>
<feature type="compositionally biased region" description="Basic and acidic residues" evidence="2">
    <location>
        <begin position="50"/>
        <end position="64"/>
    </location>
</feature>
<feature type="compositionally biased region" description="Basic and acidic residues" evidence="2">
    <location>
        <begin position="308"/>
        <end position="319"/>
    </location>
</feature>
<evidence type="ECO:0000313" key="3">
    <source>
        <dbReference type="EMBL" id="KAJ3596468.1"/>
    </source>
</evidence>
<keyword evidence="4" id="KW-1185">Reference proteome</keyword>
<feature type="compositionally biased region" description="Basic and acidic residues" evidence="2">
    <location>
        <begin position="283"/>
        <end position="297"/>
    </location>
</feature>
<accession>A0A9Q0DY21</accession>
<feature type="region of interest" description="Disordered" evidence="2">
    <location>
        <begin position="50"/>
        <end position="74"/>
    </location>
</feature>
<feature type="region of interest" description="Disordered" evidence="2">
    <location>
        <begin position="283"/>
        <end position="334"/>
    </location>
</feature>
<evidence type="ECO:0000256" key="1">
    <source>
        <dbReference type="SAM" id="Coils"/>
    </source>
</evidence>
<reference evidence="3" key="1">
    <citation type="submission" date="2022-07" db="EMBL/GenBank/DDBJ databases">
        <title>Chromosome-level genome of Muraenolepis orangiensis.</title>
        <authorList>
            <person name="Kim J."/>
        </authorList>
    </citation>
    <scope>NUCLEOTIDE SEQUENCE</scope>
    <source>
        <strain evidence="3">KU_S4_2022</strain>
        <tissue evidence="3">Muscle</tissue>
    </source>
</reference>
<protein>
    <submittedName>
        <fullName evidence="3">Uncharacterized protein</fullName>
    </submittedName>
</protein>
<dbReference type="AlphaFoldDB" id="A0A9Q0DY21"/>
<dbReference type="Proteomes" id="UP001148018">
    <property type="component" value="Unassembled WGS sequence"/>
</dbReference>
<name>A0A9Q0DY21_9TELE</name>
<gene>
    <name evidence="3" type="ORF">NHX12_002875</name>
</gene>
<dbReference type="OrthoDB" id="5982442at2759"/>
<keyword evidence="1" id="KW-0175">Coiled coil</keyword>
<evidence type="ECO:0000313" key="4">
    <source>
        <dbReference type="Proteomes" id="UP001148018"/>
    </source>
</evidence>